<feature type="compositionally biased region" description="Low complexity" evidence="1">
    <location>
        <begin position="707"/>
        <end position="716"/>
    </location>
</feature>
<dbReference type="Gramene" id="Pp3c10_12340V3.2">
    <property type="protein sequence ID" value="Pp3c10_12340V3.2"/>
    <property type="gene ID" value="Pp3c10_12340"/>
</dbReference>
<feature type="region of interest" description="Disordered" evidence="1">
    <location>
        <begin position="1144"/>
        <end position="1175"/>
    </location>
</feature>
<evidence type="ECO:0000313" key="2">
    <source>
        <dbReference type="EMBL" id="PNR46670.1"/>
    </source>
</evidence>
<feature type="region of interest" description="Disordered" evidence="1">
    <location>
        <begin position="220"/>
        <end position="499"/>
    </location>
</feature>
<dbReference type="Proteomes" id="UP000006727">
    <property type="component" value="Chromosome 10"/>
</dbReference>
<proteinExistence type="predicted"/>
<reference evidence="2 4" key="1">
    <citation type="journal article" date="2008" name="Science">
        <title>The Physcomitrella genome reveals evolutionary insights into the conquest of land by plants.</title>
        <authorList>
            <person name="Rensing S."/>
            <person name="Lang D."/>
            <person name="Zimmer A."/>
            <person name="Terry A."/>
            <person name="Salamov A."/>
            <person name="Shapiro H."/>
            <person name="Nishiyama T."/>
            <person name="Perroud P.-F."/>
            <person name="Lindquist E."/>
            <person name="Kamisugi Y."/>
            <person name="Tanahashi T."/>
            <person name="Sakakibara K."/>
            <person name="Fujita T."/>
            <person name="Oishi K."/>
            <person name="Shin-I T."/>
            <person name="Kuroki Y."/>
            <person name="Toyoda A."/>
            <person name="Suzuki Y."/>
            <person name="Hashimoto A."/>
            <person name="Yamaguchi K."/>
            <person name="Sugano A."/>
            <person name="Kohara Y."/>
            <person name="Fujiyama A."/>
            <person name="Anterola A."/>
            <person name="Aoki S."/>
            <person name="Ashton N."/>
            <person name="Barbazuk W.B."/>
            <person name="Barker E."/>
            <person name="Bennetzen J."/>
            <person name="Bezanilla M."/>
            <person name="Blankenship R."/>
            <person name="Cho S.H."/>
            <person name="Dutcher S."/>
            <person name="Estelle M."/>
            <person name="Fawcett J.A."/>
            <person name="Gundlach H."/>
            <person name="Hanada K."/>
            <person name="Heyl A."/>
            <person name="Hicks K.A."/>
            <person name="Hugh J."/>
            <person name="Lohr M."/>
            <person name="Mayer K."/>
            <person name="Melkozernov A."/>
            <person name="Murata T."/>
            <person name="Nelson D."/>
            <person name="Pils B."/>
            <person name="Prigge M."/>
            <person name="Reiss B."/>
            <person name="Renner T."/>
            <person name="Rombauts S."/>
            <person name="Rushton P."/>
            <person name="Sanderfoot A."/>
            <person name="Schween G."/>
            <person name="Shiu S.-H."/>
            <person name="Stueber K."/>
            <person name="Theodoulou F.L."/>
            <person name="Tu H."/>
            <person name="Van de Peer Y."/>
            <person name="Verrier P.J."/>
            <person name="Waters E."/>
            <person name="Wood A."/>
            <person name="Yang L."/>
            <person name="Cove D."/>
            <person name="Cuming A."/>
            <person name="Hasebe M."/>
            <person name="Lucas S."/>
            <person name="Mishler D.B."/>
            <person name="Reski R."/>
            <person name="Grigoriev I."/>
            <person name="Quatrano R.S."/>
            <person name="Boore J.L."/>
        </authorList>
    </citation>
    <scope>NUCLEOTIDE SEQUENCE [LARGE SCALE GENOMIC DNA]</scope>
    <source>
        <strain evidence="3 4">cv. Gransden 2004</strain>
    </source>
</reference>
<feature type="compositionally biased region" description="Low complexity" evidence="1">
    <location>
        <begin position="108"/>
        <end position="125"/>
    </location>
</feature>
<evidence type="ECO:0000313" key="3">
    <source>
        <dbReference type="EnsemblPlants" id="Pp3c10_12340V3.1"/>
    </source>
</evidence>
<feature type="compositionally biased region" description="Basic and acidic residues" evidence="1">
    <location>
        <begin position="1149"/>
        <end position="1158"/>
    </location>
</feature>
<feature type="region of interest" description="Disordered" evidence="1">
    <location>
        <begin position="548"/>
        <end position="567"/>
    </location>
</feature>
<dbReference type="Gene3D" id="3.90.1640.10">
    <property type="entry name" value="inorganic pyrophosphatase (n-terminal core)"/>
    <property type="match status" value="2"/>
</dbReference>
<feature type="compositionally biased region" description="Basic and acidic residues" evidence="1">
    <location>
        <begin position="30"/>
        <end position="46"/>
    </location>
</feature>
<feature type="compositionally biased region" description="Basic and acidic residues" evidence="1">
    <location>
        <begin position="507"/>
        <end position="519"/>
    </location>
</feature>
<feature type="compositionally biased region" description="Basic and acidic residues" evidence="1">
    <location>
        <begin position="1212"/>
        <end position="1247"/>
    </location>
</feature>
<dbReference type="PANTHER" id="PTHR12112">
    <property type="entry name" value="BNIP - RELATED"/>
    <property type="match status" value="1"/>
</dbReference>
<feature type="compositionally biased region" description="Polar residues" evidence="1">
    <location>
        <begin position="232"/>
        <end position="241"/>
    </location>
</feature>
<accession>A0A2K1JYS6</accession>
<evidence type="ECO:0000256" key="1">
    <source>
        <dbReference type="SAM" id="MobiDB-lite"/>
    </source>
</evidence>
<dbReference type="KEGG" id="ppp:112287978"/>
<dbReference type="GO" id="GO:0005737">
    <property type="term" value="C:cytoplasm"/>
    <property type="evidence" value="ECO:0000318"/>
    <property type="project" value="GO_Central"/>
</dbReference>
<organism evidence="2">
    <name type="scientific">Physcomitrium patens</name>
    <name type="common">Spreading-leaved earth moss</name>
    <name type="synonym">Physcomitrella patens</name>
    <dbReference type="NCBI Taxonomy" id="3218"/>
    <lineage>
        <taxon>Eukaryota</taxon>
        <taxon>Viridiplantae</taxon>
        <taxon>Streptophyta</taxon>
        <taxon>Embryophyta</taxon>
        <taxon>Bryophyta</taxon>
        <taxon>Bryophytina</taxon>
        <taxon>Bryopsida</taxon>
        <taxon>Funariidae</taxon>
        <taxon>Funariales</taxon>
        <taxon>Funariaceae</taxon>
        <taxon>Physcomitrium</taxon>
    </lineage>
</organism>
<feature type="region of interest" description="Disordered" evidence="1">
    <location>
        <begin position="70"/>
        <end position="193"/>
    </location>
</feature>
<feature type="compositionally biased region" description="Basic and acidic residues" evidence="1">
    <location>
        <begin position="258"/>
        <end position="268"/>
    </location>
</feature>
<feature type="compositionally biased region" description="Polar residues" evidence="1">
    <location>
        <begin position="274"/>
        <end position="291"/>
    </location>
</feature>
<feature type="compositionally biased region" description="Basic and acidic residues" evidence="1">
    <location>
        <begin position="169"/>
        <end position="181"/>
    </location>
</feature>
<feature type="region of interest" description="Disordered" evidence="1">
    <location>
        <begin position="588"/>
        <end position="716"/>
    </location>
</feature>
<feature type="compositionally biased region" description="Polar residues" evidence="1">
    <location>
        <begin position="600"/>
        <end position="609"/>
    </location>
</feature>
<feature type="compositionally biased region" description="Basic and acidic residues" evidence="1">
    <location>
        <begin position="407"/>
        <end position="439"/>
    </location>
</feature>
<dbReference type="PaxDb" id="3218-PP1S141_35V6.1"/>
<protein>
    <submittedName>
        <fullName evidence="2 3">Uncharacterized protein</fullName>
    </submittedName>
</protein>
<feature type="compositionally biased region" description="Polar residues" evidence="1">
    <location>
        <begin position="94"/>
        <end position="105"/>
    </location>
</feature>
<dbReference type="SUPFAM" id="SSF64182">
    <property type="entry name" value="DHH phosphoesterases"/>
    <property type="match status" value="1"/>
</dbReference>
<feature type="compositionally biased region" description="Low complexity" evidence="1">
    <location>
        <begin position="440"/>
        <end position="459"/>
    </location>
</feature>
<feature type="region of interest" description="Disordered" evidence="1">
    <location>
        <begin position="834"/>
        <end position="889"/>
    </location>
</feature>
<feature type="compositionally biased region" description="Polar residues" evidence="1">
    <location>
        <begin position="302"/>
        <end position="314"/>
    </location>
</feature>
<dbReference type="OrthoDB" id="374045at2759"/>
<keyword evidence="4" id="KW-1185">Reference proteome</keyword>
<reference evidence="3" key="3">
    <citation type="submission" date="2020-12" db="UniProtKB">
        <authorList>
            <consortium name="EnsemblPlants"/>
        </authorList>
    </citation>
    <scope>IDENTIFICATION</scope>
</reference>
<feature type="compositionally biased region" description="Basic and acidic residues" evidence="1">
    <location>
        <begin position="150"/>
        <end position="159"/>
    </location>
</feature>
<feature type="region of interest" description="Disordered" evidence="1">
    <location>
        <begin position="1"/>
        <end position="46"/>
    </location>
</feature>
<feature type="compositionally biased region" description="Low complexity" evidence="1">
    <location>
        <begin position="323"/>
        <end position="335"/>
    </location>
</feature>
<dbReference type="GeneID" id="112287978"/>
<dbReference type="InterPro" id="IPR038763">
    <property type="entry name" value="DHH_sf"/>
</dbReference>
<feature type="compositionally biased region" description="Low complexity" evidence="1">
    <location>
        <begin position="385"/>
        <end position="396"/>
    </location>
</feature>
<dbReference type="EnsemblPlants" id="Pp3c10_12340V3.2">
    <property type="protein sequence ID" value="Pp3c10_12340V3.2"/>
    <property type="gene ID" value="Pp3c10_12340"/>
</dbReference>
<evidence type="ECO:0000313" key="4">
    <source>
        <dbReference type="Proteomes" id="UP000006727"/>
    </source>
</evidence>
<reference evidence="2 4" key="2">
    <citation type="journal article" date="2018" name="Plant J.">
        <title>The Physcomitrella patens chromosome-scale assembly reveals moss genome structure and evolution.</title>
        <authorList>
            <person name="Lang D."/>
            <person name="Ullrich K.K."/>
            <person name="Murat F."/>
            <person name="Fuchs J."/>
            <person name="Jenkins J."/>
            <person name="Haas F.B."/>
            <person name="Piednoel M."/>
            <person name="Gundlach H."/>
            <person name="Van Bel M."/>
            <person name="Meyberg R."/>
            <person name="Vives C."/>
            <person name="Morata J."/>
            <person name="Symeonidi A."/>
            <person name="Hiss M."/>
            <person name="Muchero W."/>
            <person name="Kamisugi Y."/>
            <person name="Saleh O."/>
            <person name="Blanc G."/>
            <person name="Decker E.L."/>
            <person name="van Gessel N."/>
            <person name="Grimwood J."/>
            <person name="Hayes R.D."/>
            <person name="Graham S.W."/>
            <person name="Gunter L.E."/>
            <person name="McDaniel S.F."/>
            <person name="Hoernstein S.N.W."/>
            <person name="Larsson A."/>
            <person name="Li F.W."/>
            <person name="Perroud P.F."/>
            <person name="Phillips J."/>
            <person name="Ranjan P."/>
            <person name="Rokshar D.S."/>
            <person name="Rothfels C.J."/>
            <person name="Schneider L."/>
            <person name="Shu S."/>
            <person name="Stevenson D.W."/>
            <person name="Thummler F."/>
            <person name="Tillich M."/>
            <person name="Villarreal Aguilar J.C."/>
            <person name="Widiez T."/>
            <person name="Wong G.K."/>
            <person name="Wymore A."/>
            <person name="Zhang Y."/>
            <person name="Zimmer A.D."/>
            <person name="Quatrano R.S."/>
            <person name="Mayer K.F.X."/>
            <person name="Goodstein D."/>
            <person name="Casacuberta J.M."/>
            <person name="Vandepoele K."/>
            <person name="Reski R."/>
            <person name="Cuming A.C."/>
            <person name="Tuskan G.A."/>
            <person name="Maumus F."/>
            <person name="Salse J."/>
            <person name="Schmutz J."/>
            <person name="Rensing S.A."/>
        </authorList>
    </citation>
    <scope>NUCLEOTIDE SEQUENCE [LARGE SCALE GENOMIC DNA]</scope>
    <source>
        <strain evidence="3 4">cv. Gransden 2004</strain>
    </source>
</reference>
<feature type="compositionally biased region" description="Polar residues" evidence="1">
    <location>
        <begin position="347"/>
        <end position="359"/>
    </location>
</feature>
<name>A0A2K1JYS6_PHYPA</name>
<dbReference type="OMA" id="VHANHPE"/>
<feature type="region of interest" description="Disordered" evidence="1">
    <location>
        <begin position="1192"/>
        <end position="1290"/>
    </location>
</feature>
<feature type="region of interest" description="Disordered" evidence="1">
    <location>
        <begin position="507"/>
        <end position="526"/>
    </location>
</feature>
<feature type="compositionally biased region" description="Polar residues" evidence="1">
    <location>
        <begin position="70"/>
        <end position="85"/>
    </location>
</feature>
<feature type="compositionally biased region" description="Polar residues" evidence="1">
    <location>
        <begin position="134"/>
        <end position="146"/>
    </location>
</feature>
<dbReference type="GO" id="GO:0004309">
    <property type="term" value="F:exopolyphosphatase activity"/>
    <property type="evidence" value="ECO:0000318"/>
    <property type="project" value="GO_Central"/>
</dbReference>
<feature type="compositionally biased region" description="Basic residues" evidence="1">
    <location>
        <begin position="1278"/>
        <end position="1290"/>
    </location>
</feature>
<dbReference type="RefSeq" id="XP_024387452.1">
    <property type="nucleotide sequence ID" value="XM_024531684.2"/>
</dbReference>
<feature type="compositionally biased region" description="Basic residues" evidence="1">
    <location>
        <begin position="460"/>
        <end position="470"/>
    </location>
</feature>
<dbReference type="Gramene" id="Pp3c10_12340V3.1">
    <property type="protein sequence ID" value="Pp3c10_12340V3.1"/>
    <property type="gene ID" value="Pp3c10_12340"/>
</dbReference>
<sequence>MGGPKTPAQKSDGKRGRKDAKSSSTMKPEQFARGERIRRPGRPVDLKVDVENLADVFPLSPIEKYMVETPTASNRSTQSPSSFLQPDQFFSELSVKTPTGSQTDLFASDSPRSARSTRSTRSGSESRNEAMSLEVNSPSLNKTPQNAEKIGNRTVKEATLKSPRPTQVGEKDGNKPRRTEGIRQQPRTPRAEYAIEHFYEPASSLPTLELCYEGKPAPAPAHLRVKAGTGTGSLSNNPSQPSHEKQETDSTPPPSDNLKTEEFEESHGAVDLQGSKSPELQKSSSEGSTRPSKGGSAAMLKLQSTSARIGSTWSPARMKEKLGSSFSGRKGSSSRVDTDSKTPHSFHGNTTTSAHSQPIKSHGTETEGNSVKPVSRLRRMFNWLGRKTSSKSSSGLKGEKNGGSGKSDSKAEQQVEADREQEANERAAEFDTEKHHVDSPRSSASSVSSSFSDVSSKSFSNKHSHHKKHAKSESGKSKPWLQRVHQKFQGRGTKDNEDDIFEAVRKATLHDGADSKDGDSASLNGSTRYHLEKNSLSKLLTKHKRNSTWDAGKLSPTDHPFSPKQPQLHKSDAHVLLAPPKRLTGHVGETEFQRRRGKPSTLNTESRLSTPTTTTTDVADKLASPSNSVNETIEKGSAPATPEAKAVVLVESSHERHTEQGLPLPALPSTVGPTTSDRAEPQRSPRYVSPERAALNTPPISPAAQPSSRGSSFGSSFKGFNSPLPLPVRVGSRSSPSSPIYANSVGLSKSPELLALSLVGTQSTPTSPGLYTPSLGWTGMQSTPTSPGVCGASSTSGAGFQDSLMAVPDVTSPRSPGQNFGEQLLLEDSTSWADSMAKGVQQEQSRADASVPRNGFKGAKAHESHSPSSSERESSDKQKSGSASVVPLPLSPRSQMVSFEQIVAGRGRTPPTDNTLMKFFFKCREIEHLNKFLALQKKRFLDSFNTETAKCFHMILSESGKGLSSMVSTICTAWLLENTMASASVKWHPIPVMNMCQNEMWQHRDVAWLFHVVGIESNAILFLDEITSSNETLVPGRVKRAVTGQDILVTKNEASSCTIVSEKFRQEAPKLLQARYMKTLLLAGILVDTKNLSAGTARDKQQATILLVGAGSLGRNGFYNHLNNIREENYVTSFIKEIYGDSSALTGEKPSRRGRGVETLRPISGTIPPDKKLEKPIPVVIPKPLSEIAVPVSPPAPAPAPSPKKPITTPSRKPEPEVKREADTKPPWSTKKEPPKWSRRSEPEIKTDNNNNTAPSRRKSEVSVPEGRGAPPNSKISHALRRLRPRSVVQ</sequence>
<gene>
    <name evidence="3" type="primary">LOC112287978</name>
    <name evidence="2" type="ORF">PHYPA_013790</name>
</gene>
<dbReference type="EnsemblPlants" id="Pp3c10_12340V3.1">
    <property type="protein sequence ID" value="Pp3c10_12340V3.1"/>
    <property type="gene ID" value="Pp3c10_12340"/>
</dbReference>
<dbReference type="EMBL" id="ABEU02000010">
    <property type="protein sequence ID" value="PNR46670.1"/>
    <property type="molecule type" value="Genomic_DNA"/>
</dbReference>
<feature type="compositionally biased region" description="Basic and acidic residues" evidence="1">
    <location>
        <begin position="860"/>
        <end position="879"/>
    </location>
</feature>
<dbReference type="PANTHER" id="PTHR12112:SF39">
    <property type="entry name" value="EG:152A3.5 PROTEIN (FBGN0003116_PN PROTEIN)"/>
    <property type="match status" value="1"/>
</dbReference>
<feature type="compositionally biased region" description="Pro residues" evidence="1">
    <location>
        <begin position="1192"/>
        <end position="1204"/>
    </location>
</feature>